<dbReference type="SMART" id="SM00409">
    <property type="entry name" value="IG"/>
    <property type="match status" value="1"/>
</dbReference>
<accession>A0A4U8UUA1</accession>
<evidence type="ECO:0000259" key="1">
    <source>
        <dbReference type="PROSITE" id="PS50835"/>
    </source>
</evidence>
<comment type="caution">
    <text evidence="3">The sequence shown here is derived from an EMBL/GenBank/DDBJ whole genome shotgun (WGS) entry which is preliminary data.</text>
</comment>
<feature type="domain" description="Ig-like" evidence="1">
    <location>
        <begin position="246"/>
        <end position="354"/>
    </location>
</feature>
<dbReference type="PROSITE" id="PS50853">
    <property type="entry name" value="FN3"/>
    <property type="match status" value="1"/>
</dbReference>
<dbReference type="InterPro" id="IPR003961">
    <property type="entry name" value="FN3_dom"/>
</dbReference>
<dbReference type="InterPro" id="IPR003599">
    <property type="entry name" value="Ig_sub"/>
</dbReference>
<dbReference type="AlphaFoldDB" id="A0A4U8UUA1"/>
<reference evidence="3 4" key="2">
    <citation type="journal article" date="2019" name="G3 (Bethesda)">
        <title>Hybrid Assembly of the Genome of the Entomopathogenic Nematode Steinernema carpocapsae Identifies the X-Chromosome.</title>
        <authorList>
            <person name="Serra L."/>
            <person name="Macchietto M."/>
            <person name="Macias-Munoz A."/>
            <person name="McGill C.J."/>
            <person name="Rodriguez I.M."/>
            <person name="Rodriguez B."/>
            <person name="Murad R."/>
            <person name="Mortazavi A."/>
        </authorList>
    </citation>
    <scope>NUCLEOTIDE SEQUENCE [LARGE SCALE GENOMIC DNA]</scope>
    <source>
        <strain evidence="3 4">ALL</strain>
    </source>
</reference>
<dbReference type="InterPro" id="IPR036179">
    <property type="entry name" value="Ig-like_dom_sf"/>
</dbReference>
<dbReference type="SUPFAM" id="SSF49265">
    <property type="entry name" value="Fibronectin type III"/>
    <property type="match status" value="1"/>
</dbReference>
<dbReference type="InterPro" id="IPR007110">
    <property type="entry name" value="Ig-like_dom"/>
</dbReference>
<feature type="domain" description="Fibronectin type-III" evidence="2">
    <location>
        <begin position="152"/>
        <end position="244"/>
    </location>
</feature>
<dbReference type="PROSITE" id="PS50835">
    <property type="entry name" value="IG_LIKE"/>
    <property type="match status" value="1"/>
</dbReference>
<dbReference type="STRING" id="34508.A0A4U8UUA1"/>
<dbReference type="InterPro" id="IPR003598">
    <property type="entry name" value="Ig_sub2"/>
</dbReference>
<sequence length="563" mass="63296">MRSSSSGSRPLTPYLLANYIYYLAVLITFTTGSPHSVAACCRLHKVPELCVTALCYPARPPDDKSIYHIFEKPNNCAQHLQKVSHCLTDGRNHTHCCLQEAKDREENACLGICEGRVNITEPSWTKYQACLALNLPSMFSCFVRGYMSIPSQPHSVQVSIANAETVKVAWAAPVLNRHLAYQYMVVIRERDGYRKIETMANATFTMIGGLLSDTRYTAQLFSMTHDGKHRSLGSDIQMFQTPGDPPKVTAYKAEIRVSREGKSAFIACVAVTSGSPKSEPKVVWLKKNGKFYETLYKRHYKYNFTMYTGNLKQPREYVSMVEISSLTLEDSGRYRCIANNSFGSGHADMELKVNVNPIANAIPPDLPLPCCKRLGVHERCLPMCGAPLEKRKTPKKPSMPINCSVEIDKVLQCAMNYHVDDGQCCMRRGVPRACMYLCDNNDKKQSFTWHTCVEHSQSIEECRLEGEMKRPGPVPSVEAVVPSVPNEDVLIRWKEGTKAEAYHVYWKGSDNHWSVRTVTAVEGRNHSRKITPNAREVAIVSANDHGSSFPVYLSLVNGHWRKI</sequence>
<evidence type="ECO:0000313" key="3">
    <source>
        <dbReference type="EMBL" id="TMS36886.1"/>
    </source>
</evidence>
<dbReference type="Proteomes" id="UP000298663">
    <property type="component" value="Unassembled WGS sequence"/>
</dbReference>
<dbReference type="Pfam" id="PF13927">
    <property type="entry name" value="Ig_3"/>
    <property type="match status" value="1"/>
</dbReference>
<dbReference type="PANTHER" id="PTHR46705:SF2">
    <property type="entry name" value="DOMAIN OF UNKNOWN FUNCTION DB DOMAIN-CONTAINING PROTEIN"/>
    <property type="match status" value="1"/>
</dbReference>
<dbReference type="InterPro" id="IPR036116">
    <property type="entry name" value="FN3_sf"/>
</dbReference>
<keyword evidence="4" id="KW-1185">Reference proteome</keyword>
<dbReference type="SUPFAM" id="SSF48726">
    <property type="entry name" value="Immunoglobulin"/>
    <property type="match status" value="1"/>
</dbReference>
<dbReference type="InterPro" id="IPR002602">
    <property type="entry name" value="DB"/>
</dbReference>
<dbReference type="CDD" id="cd00063">
    <property type="entry name" value="FN3"/>
    <property type="match status" value="1"/>
</dbReference>
<reference evidence="3 4" key="1">
    <citation type="journal article" date="2015" name="Genome Biol.">
        <title>Comparative genomics of Steinernema reveals deeply conserved gene regulatory networks.</title>
        <authorList>
            <person name="Dillman A.R."/>
            <person name="Macchietto M."/>
            <person name="Porter C.F."/>
            <person name="Rogers A."/>
            <person name="Williams B."/>
            <person name="Antoshechkin I."/>
            <person name="Lee M.M."/>
            <person name="Goodwin Z."/>
            <person name="Lu X."/>
            <person name="Lewis E.E."/>
            <person name="Goodrich-Blair H."/>
            <person name="Stock S.P."/>
            <person name="Adams B.J."/>
            <person name="Sternberg P.W."/>
            <person name="Mortazavi A."/>
        </authorList>
    </citation>
    <scope>NUCLEOTIDE SEQUENCE [LARGE SCALE GENOMIC DNA]</scope>
    <source>
        <strain evidence="3 4">ALL</strain>
    </source>
</reference>
<dbReference type="Gene3D" id="2.60.40.10">
    <property type="entry name" value="Immunoglobulins"/>
    <property type="match status" value="2"/>
</dbReference>
<evidence type="ECO:0000313" key="4">
    <source>
        <dbReference type="Proteomes" id="UP000298663"/>
    </source>
</evidence>
<gene>
    <name evidence="3" type="ORF">L596_003951</name>
</gene>
<dbReference type="OrthoDB" id="5843172at2759"/>
<organism evidence="3 4">
    <name type="scientific">Steinernema carpocapsae</name>
    <name type="common">Entomopathogenic nematode</name>
    <dbReference type="NCBI Taxonomy" id="34508"/>
    <lineage>
        <taxon>Eukaryota</taxon>
        <taxon>Metazoa</taxon>
        <taxon>Ecdysozoa</taxon>
        <taxon>Nematoda</taxon>
        <taxon>Chromadorea</taxon>
        <taxon>Rhabditida</taxon>
        <taxon>Tylenchina</taxon>
        <taxon>Panagrolaimomorpha</taxon>
        <taxon>Strongyloidoidea</taxon>
        <taxon>Steinernematidae</taxon>
        <taxon>Steinernema</taxon>
    </lineage>
</organism>
<dbReference type="SMART" id="SM00408">
    <property type="entry name" value="IGc2"/>
    <property type="match status" value="1"/>
</dbReference>
<dbReference type="EMBL" id="AZBU02000001">
    <property type="protein sequence ID" value="TMS36886.1"/>
    <property type="molecule type" value="Genomic_DNA"/>
</dbReference>
<evidence type="ECO:0008006" key="5">
    <source>
        <dbReference type="Google" id="ProtNLM"/>
    </source>
</evidence>
<name>A0A4U8UUA1_STECR</name>
<proteinExistence type="predicted"/>
<dbReference type="InterPro" id="IPR013783">
    <property type="entry name" value="Ig-like_fold"/>
</dbReference>
<dbReference type="Pfam" id="PF01682">
    <property type="entry name" value="DB"/>
    <property type="match status" value="2"/>
</dbReference>
<evidence type="ECO:0000259" key="2">
    <source>
        <dbReference type="PROSITE" id="PS50853"/>
    </source>
</evidence>
<dbReference type="PANTHER" id="PTHR46705">
    <property type="entry name" value="PROTEIN CBG09805"/>
    <property type="match status" value="1"/>
</dbReference>
<protein>
    <recommendedName>
        <fullName evidence="5">Ig-like domain-containing protein</fullName>
    </recommendedName>
</protein>